<proteinExistence type="predicted"/>
<keyword evidence="2" id="KW-1185">Reference proteome</keyword>
<evidence type="ECO:0008006" key="3">
    <source>
        <dbReference type="Google" id="ProtNLM"/>
    </source>
</evidence>
<protein>
    <recommendedName>
        <fullName evidence="3">Methyltransferase domain-containing protein</fullName>
    </recommendedName>
</protein>
<evidence type="ECO:0000313" key="1">
    <source>
        <dbReference type="EMBL" id="GAA5798372.1"/>
    </source>
</evidence>
<dbReference type="PANTHER" id="PTHR43591">
    <property type="entry name" value="METHYLTRANSFERASE"/>
    <property type="match status" value="1"/>
</dbReference>
<dbReference type="InterPro" id="IPR029063">
    <property type="entry name" value="SAM-dependent_MTases_sf"/>
</dbReference>
<dbReference type="Pfam" id="PF13489">
    <property type="entry name" value="Methyltransf_23"/>
    <property type="match status" value="1"/>
</dbReference>
<dbReference type="PANTHER" id="PTHR43591:SF105">
    <property type="entry name" value="METHYLTRANSFERASE DOMAIN-CONTAINING PROTEIN-RELATED"/>
    <property type="match status" value="1"/>
</dbReference>
<dbReference type="EMBL" id="BAABUJ010000010">
    <property type="protein sequence ID" value="GAA5798372.1"/>
    <property type="molecule type" value="Genomic_DNA"/>
</dbReference>
<evidence type="ECO:0000313" key="2">
    <source>
        <dbReference type="Proteomes" id="UP001476247"/>
    </source>
</evidence>
<sequence length="415" mass="47445">MGNRSSKKHRRRFSRLIKNIPETPSDTPVVNENIPDVGVIPVNTSKEDVIQAMRDDISGAVVRKEGKYQNYYKTFVEPLAEEEQDRLIQEYIFDGNFSAPVRDLLAGPFTDTSSKRNSVESSSIAIENISPPRVLDIACGNGTWLLEMATEFPNSQFYGIDYFPSYPTTVKPANASFCQYDILNPDGFPYPDSYFDYVFMRQVSNCFSETDWILIIKEIKRMLKPGGYVEFREADPVLYETGKNSSEMLTKYPSLMKQKHGVNVLWSRYMFDYLQDVGDMTDMHRRINSLRFGSTGPVGKMIDTSLRSGFESRRLFFEACLNIPTEIYNEMVNKIVNQAIDCHSFFNYHLCWGRKPLLDYDSTASIRKGSAASVLTHEDKSVDKADMDYSDSCDISSLSADNELYIDQFIEGFEE</sequence>
<organism evidence="1 2">
    <name type="scientific">Helicostylum pulchrum</name>
    <dbReference type="NCBI Taxonomy" id="562976"/>
    <lineage>
        <taxon>Eukaryota</taxon>
        <taxon>Fungi</taxon>
        <taxon>Fungi incertae sedis</taxon>
        <taxon>Mucoromycota</taxon>
        <taxon>Mucoromycotina</taxon>
        <taxon>Mucoromycetes</taxon>
        <taxon>Mucorales</taxon>
        <taxon>Mucorineae</taxon>
        <taxon>Mucoraceae</taxon>
        <taxon>Helicostylum</taxon>
    </lineage>
</organism>
<gene>
    <name evidence="1" type="ORF">HPULCUR_003774</name>
</gene>
<dbReference type="Gene3D" id="3.40.50.150">
    <property type="entry name" value="Vaccinia Virus protein VP39"/>
    <property type="match status" value="1"/>
</dbReference>
<name>A0ABP9XUB5_9FUNG</name>
<dbReference type="Proteomes" id="UP001476247">
    <property type="component" value="Unassembled WGS sequence"/>
</dbReference>
<dbReference type="SUPFAM" id="SSF53335">
    <property type="entry name" value="S-adenosyl-L-methionine-dependent methyltransferases"/>
    <property type="match status" value="1"/>
</dbReference>
<comment type="caution">
    <text evidence="1">The sequence shown here is derived from an EMBL/GenBank/DDBJ whole genome shotgun (WGS) entry which is preliminary data.</text>
</comment>
<reference evidence="1 2" key="1">
    <citation type="submission" date="2024-04" db="EMBL/GenBank/DDBJ databases">
        <title>genome sequences of Mucor flavus KT1a and Helicostylum pulchrum KT1b strains isolation_sourced from the surface of a dry-aged beef.</title>
        <authorList>
            <person name="Toyotome T."/>
            <person name="Hosono M."/>
            <person name="Torimaru M."/>
            <person name="Fukuda K."/>
            <person name="Mikami N."/>
        </authorList>
    </citation>
    <scope>NUCLEOTIDE SEQUENCE [LARGE SCALE GENOMIC DNA]</scope>
    <source>
        <strain evidence="1 2">KT1b</strain>
    </source>
</reference>
<dbReference type="CDD" id="cd02440">
    <property type="entry name" value="AdoMet_MTases"/>
    <property type="match status" value="1"/>
</dbReference>
<accession>A0ABP9XUB5</accession>